<evidence type="ECO:0000256" key="6">
    <source>
        <dbReference type="ARBA" id="ARBA00023251"/>
    </source>
</evidence>
<dbReference type="GO" id="GO:0005524">
    <property type="term" value="F:ATP binding"/>
    <property type="evidence" value="ECO:0007669"/>
    <property type="project" value="UniProtKB-KW"/>
</dbReference>
<evidence type="ECO:0000256" key="5">
    <source>
        <dbReference type="ARBA" id="ARBA00022840"/>
    </source>
</evidence>
<keyword evidence="5" id="KW-0067">ATP-binding</keyword>
<dbReference type="InterPro" id="IPR003593">
    <property type="entry name" value="AAA+_ATPase"/>
</dbReference>
<evidence type="ECO:0000259" key="7">
    <source>
        <dbReference type="PROSITE" id="PS50893"/>
    </source>
</evidence>
<keyword evidence="9" id="KW-1185">Reference proteome</keyword>
<comment type="subcellular location">
    <subcellularLocation>
        <location evidence="1">Cell membrane</location>
        <topology evidence="1">Peripheral membrane protein</topology>
    </subcellularLocation>
</comment>
<evidence type="ECO:0000256" key="2">
    <source>
        <dbReference type="ARBA" id="ARBA00005417"/>
    </source>
</evidence>
<dbReference type="InterPro" id="IPR017871">
    <property type="entry name" value="ABC_transporter-like_CS"/>
</dbReference>
<comment type="similarity">
    <text evidence="2">Belongs to the ABC transporter superfamily.</text>
</comment>
<dbReference type="PANTHER" id="PTHR42711">
    <property type="entry name" value="ABC TRANSPORTER ATP-BINDING PROTEIN"/>
    <property type="match status" value="1"/>
</dbReference>
<sequence length="193" mass="21213">MYVGEQWLFRDLELDVGAGECLVLAGHNGSGKSTLLHVLYGLRAPSAGTLEVAGQAPDERDGQFRRKVAVLLDDSELFVELTPRQHLELLLAGFDADLGDVDGWLQHAGLDERADVHAYYLSAGQRRRLLLLGAIARPHDVLLLDEPERALDRQGKEWLGEIVGNERELGRTVVIASHHPPLTDVADHALHLG</sequence>
<accession>A0A4R7W7G2</accession>
<protein>
    <submittedName>
        <fullName evidence="8">ABC transporter family protein</fullName>
    </submittedName>
</protein>
<dbReference type="SMART" id="SM00382">
    <property type="entry name" value="AAA"/>
    <property type="match status" value="1"/>
</dbReference>
<keyword evidence="6" id="KW-0046">Antibiotic resistance</keyword>
<gene>
    <name evidence="8" type="ORF">CLV71_101550</name>
</gene>
<feature type="domain" description="ABC transporter" evidence="7">
    <location>
        <begin position="1"/>
        <end position="193"/>
    </location>
</feature>
<proteinExistence type="inferred from homology"/>
<dbReference type="Gene3D" id="3.40.50.300">
    <property type="entry name" value="P-loop containing nucleotide triphosphate hydrolases"/>
    <property type="match status" value="1"/>
</dbReference>
<organism evidence="8 9">
    <name type="scientific">Actinophytocola oryzae</name>
    <dbReference type="NCBI Taxonomy" id="502181"/>
    <lineage>
        <taxon>Bacteria</taxon>
        <taxon>Bacillati</taxon>
        <taxon>Actinomycetota</taxon>
        <taxon>Actinomycetes</taxon>
        <taxon>Pseudonocardiales</taxon>
        <taxon>Pseudonocardiaceae</taxon>
    </lineage>
</organism>
<dbReference type="GO" id="GO:0046677">
    <property type="term" value="P:response to antibiotic"/>
    <property type="evidence" value="ECO:0007669"/>
    <property type="project" value="UniProtKB-KW"/>
</dbReference>
<dbReference type="EMBL" id="SOCP01000001">
    <property type="protein sequence ID" value="TDV57677.1"/>
    <property type="molecule type" value="Genomic_DNA"/>
</dbReference>
<comment type="caution">
    <text evidence="8">The sequence shown here is derived from an EMBL/GenBank/DDBJ whole genome shotgun (WGS) entry which is preliminary data.</text>
</comment>
<keyword evidence="4" id="KW-0547">Nucleotide-binding</keyword>
<dbReference type="InterPro" id="IPR050763">
    <property type="entry name" value="ABC_transporter_ATP-binding"/>
</dbReference>
<keyword evidence="3" id="KW-0813">Transport</keyword>
<dbReference type="Proteomes" id="UP000294927">
    <property type="component" value="Unassembled WGS sequence"/>
</dbReference>
<dbReference type="SUPFAM" id="SSF52540">
    <property type="entry name" value="P-loop containing nucleoside triphosphate hydrolases"/>
    <property type="match status" value="1"/>
</dbReference>
<reference evidence="8 9" key="1">
    <citation type="submission" date="2019-03" db="EMBL/GenBank/DDBJ databases">
        <title>Genomic Encyclopedia of Archaeal and Bacterial Type Strains, Phase II (KMG-II): from individual species to whole genera.</title>
        <authorList>
            <person name="Goeker M."/>
        </authorList>
    </citation>
    <scope>NUCLEOTIDE SEQUENCE [LARGE SCALE GENOMIC DNA]</scope>
    <source>
        <strain evidence="8 9">DSM 45499</strain>
    </source>
</reference>
<dbReference type="Pfam" id="PF00005">
    <property type="entry name" value="ABC_tran"/>
    <property type="match status" value="1"/>
</dbReference>
<evidence type="ECO:0000313" key="8">
    <source>
        <dbReference type="EMBL" id="TDV57677.1"/>
    </source>
</evidence>
<evidence type="ECO:0000256" key="3">
    <source>
        <dbReference type="ARBA" id="ARBA00022448"/>
    </source>
</evidence>
<dbReference type="PROSITE" id="PS50893">
    <property type="entry name" value="ABC_TRANSPORTER_2"/>
    <property type="match status" value="1"/>
</dbReference>
<dbReference type="PROSITE" id="PS00211">
    <property type="entry name" value="ABC_TRANSPORTER_1"/>
    <property type="match status" value="1"/>
</dbReference>
<dbReference type="CDD" id="cd03225">
    <property type="entry name" value="ABC_cobalt_CbiO_domain1"/>
    <property type="match status" value="1"/>
</dbReference>
<dbReference type="GO" id="GO:0022857">
    <property type="term" value="F:transmembrane transporter activity"/>
    <property type="evidence" value="ECO:0007669"/>
    <property type="project" value="UniProtKB-ARBA"/>
</dbReference>
<dbReference type="OrthoDB" id="6198786at2"/>
<dbReference type="InterPro" id="IPR027417">
    <property type="entry name" value="P-loop_NTPase"/>
</dbReference>
<evidence type="ECO:0000256" key="4">
    <source>
        <dbReference type="ARBA" id="ARBA00022741"/>
    </source>
</evidence>
<evidence type="ECO:0000313" key="9">
    <source>
        <dbReference type="Proteomes" id="UP000294927"/>
    </source>
</evidence>
<dbReference type="AlphaFoldDB" id="A0A4R7W7G2"/>
<dbReference type="PANTHER" id="PTHR42711:SF5">
    <property type="entry name" value="ABC TRANSPORTER ATP-BINDING PROTEIN NATA"/>
    <property type="match status" value="1"/>
</dbReference>
<dbReference type="GO" id="GO:0005886">
    <property type="term" value="C:plasma membrane"/>
    <property type="evidence" value="ECO:0007669"/>
    <property type="project" value="UniProtKB-SubCell"/>
</dbReference>
<dbReference type="InterPro" id="IPR015856">
    <property type="entry name" value="ABC_transpr_CbiO/EcfA_su"/>
</dbReference>
<dbReference type="InterPro" id="IPR003439">
    <property type="entry name" value="ABC_transporter-like_ATP-bd"/>
</dbReference>
<name>A0A4R7W7G2_9PSEU</name>
<evidence type="ECO:0000256" key="1">
    <source>
        <dbReference type="ARBA" id="ARBA00004202"/>
    </source>
</evidence>
<dbReference type="GO" id="GO:0016887">
    <property type="term" value="F:ATP hydrolysis activity"/>
    <property type="evidence" value="ECO:0007669"/>
    <property type="project" value="InterPro"/>
</dbReference>